<reference evidence="1 2" key="1">
    <citation type="submission" date="2014-04" db="EMBL/GenBank/DDBJ databases">
        <authorList>
            <consortium name="DOE Joint Genome Institute"/>
            <person name="Kuo A."/>
            <person name="Kohler A."/>
            <person name="Nagy L.G."/>
            <person name="Floudas D."/>
            <person name="Copeland A."/>
            <person name="Barry K.W."/>
            <person name="Cichocki N."/>
            <person name="Veneault-Fourrey C."/>
            <person name="LaButti K."/>
            <person name="Lindquist E.A."/>
            <person name="Lipzen A."/>
            <person name="Lundell T."/>
            <person name="Morin E."/>
            <person name="Murat C."/>
            <person name="Sun H."/>
            <person name="Tunlid A."/>
            <person name="Henrissat B."/>
            <person name="Grigoriev I.V."/>
            <person name="Hibbett D.S."/>
            <person name="Martin F."/>
            <person name="Nordberg H.P."/>
            <person name="Cantor M.N."/>
            <person name="Hua S.X."/>
        </authorList>
    </citation>
    <scope>NUCLEOTIDE SEQUENCE [LARGE SCALE GENOMIC DNA]</scope>
    <source>
        <strain evidence="1 2">Foug A</strain>
    </source>
</reference>
<keyword evidence="2" id="KW-1185">Reference proteome</keyword>
<reference evidence="2" key="2">
    <citation type="submission" date="2015-01" db="EMBL/GenBank/DDBJ databases">
        <title>Evolutionary Origins and Diversification of the Mycorrhizal Mutualists.</title>
        <authorList>
            <consortium name="DOE Joint Genome Institute"/>
            <consortium name="Mycorrhizal Genomics Consortium"/>
            <person name="Kohler A."/>
            <person name="Kuo A."/>
            <person name="Nagy L.G."/>
            <person name="Floudas D."/>
            <person name="Copeland A."/>
            <person name="Barry K.W."/>
            <person name="Cichocki N."/>
            <person name="Veneault-Fourrey C."/>
            <person name="LaButti K."/>
            <person name="Lindquist E.A."/>
            <person name="Lipzen A."/>
            <person name="Lundell T."/>
            <person name="Morin E."/>
            <person name="Murat C."/>
            <person name="Riley R."/>
            <person name="Ohm R."/>
            <person name="Sun H."/>
            <person name="Tunlid A."/>
            <person name="Henrissat B."/>
            <person name="Grigoriev I.V."/>
            <person name="Hibbett D.S."/>
            <person name="Martin F."/>
        </authorList>
    </citation>
    <scope>NUCLEOTIDE SEQUENCE [LARGE SCALE GENOMIC DNA]</scope>
    <source>
        <strain evidence="2">Foug A</strain>
    </source>
</reference>
<dbReference type="Proteomes" id="UP000053989">
    <property type="component" value="Unassembled WGS sequence"/>
</dbReference>
<gene>
    <name evidence="1" type="ORF">SCLCIDRAFT_1020334</name>
</gene>
<dbReference type="AlphaFoldDB" id="A0A0C3DTX0"/>
<organism evidence="1 2">
    <name type="scientific">Scleroderma citrinum Foug A</name>
    <dbReference type="NCBI Taxonomy" id="1036808"/>
    <lineage>
        <taxon>Eukaryota</taxon>
        <taxon>Fungi</taxon>
        <taxon>Dikarya</taxon>
        <taxon>Basidiomycota</taxon>
        <taxon>Agaricomycotina</taxon>
        <taxon>Agaricomycetes</taxon>
        <taxon>Agaricomycetidae</taxon>
        <taxon>Boletales</taxon>
        <taxon>Sclerodermatineae</taxon>
        <taxon>Sclerodermataceae</taxon>
        <taxon>Scleroderma</taxon>
    </lineage>
</organism>
<protein>
    <submittedName>
        <fullName evidence="1">Uncharacterized protein</fullName>
    </submittedName>
</protein>
<evidence type="ECO:0000313" key="2">
    <source>
        <dbReference type="Proteomes" id="UP000053989"/>
    </source>
</evidence>
<dbReference type="HOGENOM" id="CLU_2456100_0_0_1"/>
<accession>A0A0C3DTX0</accession>
<dbReference type="EMBL" id="KN822074">
    <property type="protein sequence ID" value="KIM59411.1"/>
    <property type="molecule type" value="Genomic_DNA"/>
</dbReference>
<proteinExistence type="predicted"/>
<sequence length="89" mass="9728">MGDKMSCSLIYYTCSPSRMHCVKSRFSGIPLNGGWQPRIHDQMTLASRYKATLCECLLRANTTMSVPCNPSPGTYNIFASDGSGVNTCP</sequence>
<dbReference type="InParanoid" id="A0A0C3DTX0"/>
<evidence type="ECO:0000313" key="1">
    <source>
        <dbReference type="EMBL" id="KIM59411.1"/>
    </source>
</evidence>
<name>A0A0C3DTX0_9AGAM</name>